<dbReference type="Pfam" id="PF13966">
    <property type="entry name" value="zf-RVT"/>
    <property type="match status" value="1"/>
</dbReference>
<keyword evidence="9" id="KW-1185">Reference proteome</keyword>
<evidence type="ECO:0000259" key="7">
    <source>
        <dbReference type="SMART" id="SM00848"/>
    </source>
</evidence>
<dbReference type="InterPro" id="IPR038765">
    <property type="entry name" value="Papain-like_cys_pep_sf"/>
</dbReference>
<name>A0AAQ3KGP6_9LILI</name>
<dbReference type="InterPro" id="IPR013201">
    <property type="entry name" value="Prot_inhib_I29"/>
</dbReference>
<dbReference type="GO" id="GO:0009251">
    <property type="term" value="P:glucan catabolic process"/>
    <property type="evidence" value="ECO:0007669"/>
    <property type="project" value="TreeGrafter"/>
</dbReference>
<dbReference type="InterPro" id="IPR017853">
    <property type="entry name" value="GH"/>
</dbReference>
<dbReference type="PANTHER" id="PTHR30620">
    <property type="entry name" value="PERIPLASMIC BETA-GLUCOSIDASE-RELATED"/>
    <property type="match status" value="1"/>
</dbReference>
<dbReference type="Gene3D" id="3.40.50.1700">
    <property type="entry name" value="Glycoside hydrolase family 3 C-terminal domain"/>
    <property type="match status" value="1"/>
</dbReference>
<comment type="similarity">
    <text evidence="2">Belongs to the glycosyl hydrolase 3 family.</text>
</comment>
<organism evidence="8 9">
    <name type="scientific">Canna indica</name>
    <name type="common">Indian-shot</name>
    <dbReference type="NCBI Taxonomy" id="4628"/>
    <lineage>
        <taxon>Eukaryota</taxon>
        <taxon>Viridiplantae</taxon>
        <taxon>Streptophyta</taxon>
        <taxon>Embryophyta</taxon>
        <taxon>Tracheophyta</taxon>
        <taxon>Spermatophyta</taxon>
        <taxon>Magnoliopsida</taxon>
        <taxon>Liliopsida</taxon>
        <taxon>Zingiberales</taxon>
        <taxon>Cannaceae</taxon>
        <taxon>Canna</taxon>
    </lineage>
</organism>
<dbReference type="Gene3D" id="3.20.20.300">
    <property type="entry name" value="Glycoside hydrolase, family 3, N-terminal domain"/>
    <property type="match status" value="2"/>
</dbReference>
<dbReference type="Proteomes" id="UP001327560">
    <property type="component" value="Chromosome 5"/>
</dbReference>
<evidence type="ECO:0000256" key="6">
    <source>
        <dbReference type="ARBA" id="ARBA00023295"/>
    </source>
</evidence>
<dbReference type="Pfam" id="PF08246">
    <property type="entry name" value="Inhibitor_I29"/>
    <property type="match status" value="1"/>
</dbReference>
<gene>
    <name evidence="8" type="ORF">Cni_G17246</name>
</gene>
<dbReference type="SMART" id="SM00848">
    <property type="entry name" value="Inhibitor_I29"/>
    <property type="match status" value="1"/>
</dbReference>
<evidence type="ECO:0000256" key="5">
    <source>
        <dbReference type="ARBA" id="ARBA00022801"/>
    </source>
</evidence>
<dbReference type="InterPro" id="IPR026960">
    <property type="entry name" value="RVT-Znf"/>
</dbReference>
<keyword evidence="4" id="KW-0732">Signal</keyword>
<accession>A0AAQ3KGP6</accession>
<comment type="catalytic activity">
    <reaction evidence="1">
        <text>Hydrolysis of terminal, non-reducing beta-D-glucosyl residues with release of beta-D-glucose.</text>
        <dbReference type="EC" id="3.2.1.21"/>
    </reaction>
</comment>
<evidence type="ECO:0000256" key="3">
    <source>
        <dbReference type="ARBA" id="ARBA00012744"/>
    </source>
</evidence>
<dbReference type="InterPro" id="IPR036881">
    <property type="entry name" value="Glyco_hydro_3_C_sf"/>
</dbReference>
<dbReference type="InterPro" id="IPR001764">
    <property type="entry name" value="Glyco_hydro_3_N"/>
</dbReference>
<reference evidence="8 9" key="1">
    <citation type="submission" date="2023-10" db="EMBL/GenBank/DDBJ databases">
        <title>Chromosome-scale genome assembly provides insights into flower coloration mechanisms of Canna indica.</title>
        <authorList>
            <person name="Li C."/>
        </authorList>
    </citation>
    <scope>NUCLEOTIDE SEQUENCE [LARGE SCALE GENOMIC DNA]</scope>
    <source>
        <tissue evidence="8">Flower</tissue>
    </source>
</reference>
<dbReference type="InterPro" id="IPR051915">
    <property type="entry name" value="Cellulose_Degrad_GH3"/>
</dbReference>
<dbReference type="InterPro" id="IPR036962">
    <property type="entry name" value="Glyco_hydro_3_N_sf"/>
</dbReference>
<dbReference type="SUPFAM" id="SSF51445">
    <property type="entry name" value="(Trans)glycosidases"/>
    <property type="match status" value="1"/>
</dbReference>
<keyword evidence="6" id="KW-0326">Glycosidase</keyword>
<dbReference type="EMBL" id="CP136894">
    <property type="protein sequence ID" value="WOL08493.1"/>
    <property type="molecule type" value="Genomic_DNA"/>
</dbReference>
<dbReference type="PANTHER" id="PTHR30620:SF16">
    <property type="entry name" value="LYSOSOMAL BETA GLUCOSIDASE"/>
    <property type="match status" value="1"/>
</dbReference>
<evidence type="ECO:0000256" key="2">
    <source>
        <dbReference type="ARBA" id="ARBA00005336"/>
    </source>
</evidence>
<dbReference type="Pfam" id="PF00933">
    <property type="entry name" value="Glyco_hydro_3"/>
    <property type="match status" value="1"/>
</dbReference>
<keyword evidence="5" id="KW-0378">Hydrolase</keyword>
<proteinExistence type="inferred from homology"/>
<dbReference type="AlphaFoldDB" id="A0AAQ3KGP6"/>
<evidence type="ECO:0000256" key="1">
    <source>
        <dbReference type="ARBA" id="ARBA00000448"/>
    </source>
</evidence>
<evidence type="ECO:0000256" key="4">
    <source>
        <dbReference type="ARBA" id="ARBA00022729"/>
    </source>
</evidence>
<dbReference type="EC" id="3.2.1.21" evidence="3"/>
<evidence type="ECO:0000313" key="8">
    <source>
        <dbReference type="EMBL" id="WOL08493.1"/>
    </source>
</evidence>
<sequence length="500" mass="56580">MIWKIRSSTTLPVMHTPWLPSAPSFCIAGPIANAPVNTLIGEFMDRQTGLWKTSNVRAFFPPSLADIILDMEIRLGRDQPAWPHSINGMYTVTSGYKFLLDSELMTPAQNSSPPAQWCNIWTLKAPPKLKYFLWSFCTNAMPVRCMLASRGIPIHDTSCIQCASQLESAVHVFFQFGQVIQVWQNIPFLSPPLQQCNTTAAGWATLSRSNTQIEHIQEFYGYAEDDLTSHDKLLELFESWMEKHSKSYASFAKKLRRFEVFKDNLKHIDETTRKSNDSYWLELAWRSSQACKEKRHVAACTKHYVGDGGTTEGINENNTVISLHGLLSIHMLPYDDAIIQGVSTVMVSYSSWNGVKMHANYQLITQFLKHTLHIMIPFDYKGFIGNLTYLFENNFIPMSRNDEAVRRILRVKLIGGLFENPFGDASLADQLGSQVHRQLAGEAVRKSLVLLKNGKSENEPILPLPKKSGKILVAGNHVDKILPLVYFDQCLLLILVLEEV</sequence>
<dbReference type="GO" id="GO:0008422">
    <property type="term" value="F:beta-glucosidase activity"/>
    <property type="evidence" value="ECO:0007669"/>
    <property type="project" value="UniProtKB-EC"/>
</dbReference>
<dbReference type="Gene3D" id="1.10.287.2250">
    <property type="match status" value="1"/>
</dbReference>
<dbReference type="SUPFAM" id="SSF54001">
    <property type="entry name" value="Cysteine proteinases"/>
    <property type="match status" value="1"/>
</dbReference>
<evidence type="ECO:0000313" key="9">
    <source>
        <dbReference type="Proteomes" id="UP001327560"/>
    </source>
</evidence>
<feature type="domain" description="Cathepsin propeptide inhibitor" evidence="7">
    <location>
        <begin position="237"/>
        <end position="283"/>
    </location>
</feature>
<protein>
    <recommendedName>
        <fullName evidence="3">beta-glucosidase</fullName>
        <ecNumber evidence="3">3.2.1.21</ecNumber>
    </recommendedName>
</protein>